<organism evidence="1 2">
    <name type="scientific">Shewanella psychrophila</name>
    <dbReference type="NCBI Taxonomy" id="225848"/>
    <lineage>
        <taxon>Bacteria</taxon>
        <taxon>Pseudomonadati</taxon>
        <taxon>Pseudomonadota</taxon>
        <taxon>Gammaproteobacteria</taxon>
        <taxon>Alteromonadales</taxon>
        <taxon>Shewanellaceae</taxon>
        <taxon>Shewanella</taxon>
    </lineage>
</organism>
<name>A0A1S6HMC9_9GAMM</name>
<keyword evidence="2" id="KW-1185">Reference proteome</keyword>
<sequence length="45" mass="5125">MTILNSPLFTPQDLNVFIPISSAILFCWFTQDPKIKLNFVSSHSL</sequence>
<dbReference type="Proteomes" id="UP000189545">
    <property type="component" value="Chromosome"/>
</dbReference>
<accession>A0A1S6HMC9</accession>
<proteinExistence type="predicted"/>
<dbReference type="KEGG" id="spsw:Sps_01496"/>
<protein>
    <submittedName>
        <fullName evidence="1">Uncharacterized protein</fullName>
    </submittedName>
</protein>
<dbReference type="STRING" id="225848.Sps_01496"/>
<evidence type="ECO:0000313" key="2">
    <source>
        <dbReference type="Proteomes" id="UP000189545"/>
    </source>
</evidence>
<gene>
    <name evidence="1" type="ORF">Sps_01496</name>
</gene>
<dbReference type="AlphaFoldDB" id="A0A1S6HMC9"/>
<evidence type="ECO:0000313" key="1">
    <source>
        <dbReference type="EMBL" id="AQS36662.1"/>
    </source>
</evidence>
<reference evidence="1 2" key="1">
    <citation type="submission" date="2016-03" db="EMBL/GenBank/DDBJ databases">
        <title>Complete genome sequence of Shewanella psychrophila WP2, a deep sea bacterium isolated from west Pacific sediment.</title>
        <authorList>
            <person name="Xu G."/>
            <person name="Jian H."/>
        </authorList>
    </citation>
    <scope>NUCLEOTIDE SEQUENCE [LARGE SCALE GENOMIC DNA]</scope>
    <source>
        <strain evidence="1 2">WP2</strain>
    </source>
</reference>
<dbReference type="EMBL" id="CP014782">
    <property type="protein sequence ID" value="AQS36662.1"/>
    <property type="molecule type" value="Genomic_DNA"/>
</dbReference>